<keyword evidence="2" id="KW-1185">Reference proteome</keyword>
<accession>E0S8L0</accession>
<dbReference type="HOGENOM" id="CLU_1360387_0_0_1"/>
<dbReference type="VEuPathDB" id="MicrosporidiaDB:Eint_080700"/>
<evidence type="ECO:0000313" key="1">
    <source>
        <dbReference type="EMBL" id="ADM12004.1"/>
    </source>
</evidence>
<reference evidence="1 2" key="1">
    <citation type="journal article" date="2010" name="Nat. Commun.">
        <title>The complete sequence of the smallest known nuclear genome from the microsporidian Encephalitozoon intestinalis.</title>
        <authorList>
            <person name="Corradi N."/>
            <person name="Pombert J.-F."/>
            <person name="Farinelli L."/>
            <person name="Didier E.S."/>
            <person name="Keeling P.J."/>
        </authorList>
    </citation>
    <scope>NUCLEOTIDE SEQUENCE [LARGE SCALE GENOMIC DNA]</scope>
    <source>
        <strain evidence="1 2">ATCC 50506</strain>
    </source>
</reference>
<gene>
    <name evidence="1" type="ORF">Eint_080700</name>
</gene>
<sequence>MDEIFIGRPSKREIDMYLLNREYSLLNNIGLRSEILKRGMAKRLEENKTELGFGAFKRRKPRKKKEAKLVEDGTIRKRKVSVGYQMRKGKDPLAKKDSNGHAKGTKKKCMKEIVEKNTLKNSGYRYVVLVFDGESRCPEHISRRRKRKIKFQDRPNAKVHNIKEFPSILLPTAKPRRLPVVKRKERVFVKKLASVNESEEIE</sequence>
<dbReference type="AlphaFoldDB" id="E0S8L0"/>
<protein>
    <submittedName>
        <fullName evidence="1">Uncharacterized protein</fullName>
    </submittedName>
</protein>
<proteinExistence type="predicted"/>
<evidence type="ECO:0000313" key="2">
    <source>
        <dbReference type="Proteomes" id="UP000002313"/>
    </source>
</evidence>
<organism evidence="1 2">
    <name type="scientific">Encephalitozoon intestinalis (strain ATCC 50506)</name>
    <name type="common">Microsporidian parasite</name>
    <name type="synonym">Septata intestinalis</name>
    <dbReference type="NCBI Taxonomy" id="876142"/>
    <lineage>
        <taxon>Eukaryota</taxon>
        <taxon>Fungi</taxon>
        <taxon>Fungi incertae sedis</taxon>
        <taxon>Microsporidia</taxon>
        <taxon>Unikaryonidae</taxon>
        <taxon>Encephalitozoon</taxon>
    </lineage>
</organism>
<dbReference type="KEGG" id="ein:Eint_080700"/>
<dbReference type="RefSeq" id="XP_003073364.1">
    <property type="nucleotide sequence ID" value="XM_003073318.1"/>
</dbReference>
<name>E0S8L0_ENCIT</name>
<dbReference type="EMBL" id="CP001949">
    <property type="protein sequence ID" value="ADM12004.1"/>
    <property type="molecule type" value="Genomic_DNA"/>
</dbReference>
<dbReference type="Proteomes" id="UP000002313">
    <property type="component" value="Chromosome VIII"/>
</dbReference>
<reference evidence="1 2" key="2">
    <citation type="journal article" date="2012" name="Proc. Natl. Acad. Sci. U.S.A.">
        <title>Gain and loss of multiple functionally related, horizontally transferred genes in the reduced genomes of two microsporidian parasites.</title>
        <authorList>
            <person name="Pombert J.-F."/>
            <person name="Selman M."/>
            <person name="Burki F."/>
            <person name="Bardell F.T."/>
            <person name="Farinelli L."/>
            <person name="Solter L.F."/>
            <person name="Whitman D.W."/>
            <person name="Weiss L.M."/>
            <person name="Corradi N."/>
            <person name="Keeling P.J."/>
        </authorList>
    </citation>
    <scope>NUCLEOTIDE SEQUENCE [LARGE SCALE GENOMIC DNA]</scope>
    <source>
        <strain evidence="1 2">ATCC 50506</strain>
    </source>
</reference>
<dbReference type="GeneID" id="9698190"/>
<dbReference type="OrthoDB" id="2193787at2759"/>